<proteinExistence type="predicted"/>
<dbReference type="Pfam" id="PF06580">
    <property type="entry name" value="His_kinase"/>
    <property type="match status" value="1"/>
</dbReference>
<dbReference type="GO" id="GO:0000155">
    <property type="term" value="F:phosphorelay sensor kinase activity"/>
    <property type="evidence" value="ECO:0007669"/>
    <property type="project" value="InterPro"/>
</dbReference>
<feature type="domain" description="Signal transduction histidine kinase internal region" evidence="2">
    <location>
        <begin position="161"/>
        <end position="237"/>
    </location>
</feature>
<keyword evidence="3" id="KW-0418">Kinase</keyword>
<dbReference type="PANTHER" id="PTHR34220:SF7">
    <property type="entry name" value="SENSOR HISTIDINE KINASE YPDA"/>
    <property type="match status" value="1"/>
</dbReference>
<dbReference type="SUPFAM" id="SSF55874">
    <property type="entry name" value="ATPase domain of HSP90 chaperone/DNA topoisomerase II/histidine kinase"/>
    <property type="match status" value="1"/>
</dbReference>
<protein>
    <submittedName>
        <fullName evidence="3">Signal transduction histidine kinase, LytS</fullName>
    </submittedName>
</protein>
<organism evidence="3">
    <name type="scientific">uncultured Paludibacter sp</name>
    <dbReference type="NCBI Taxonomy" id="497635"/>
    <lineage>
        <taxon>Bacteria</taxon>
        <taxon>Pseudomonadati</taxon>
        <taxon>Bacteroidota</taxon>
        <taxon>Bacteroidia</taxon>
        <taxon>Bacteroidales</taxon>
        <taxon>Paludibacteraceae</taxon>
        <taxon>Paludibacter</taxon>
        <taxon>environmental samples</taxon>
    </lineage>
</organism>
<dbReference type="Gene3D" id="3.30.565.10">
    <property type="entry name" value="Histidine kinase-like ATPase, C-terminal domain"/>
    <property type="match status" value="1"/>
</dbReference>
<dbReference type="InterPro" id="IPR036890">
    <property type="entry name" value="HATPase_C_sf"/>
</dbReference>
<dbReference type="PANTHER" id="PTHR34220">
    <property type="entry name" value="SENSOR HISTIDINE KINASE YPDA"/>
    <property type="match status" value="1"/>
</dbReference>
<feature type="transmembrane region" description="Helical" evidence="1">
    <location>
        <begin position="12"/>
        <end position="31"/>
    </location>
</feature>
<sequence>MDRSQNKKIAQIVMHLLLWGLFFSLPFFTFWRNSYSDLGVKILHHGITILSLMIVFYLNFFVFIEKVLYRRQVWKFVLYNLVLIIIVGYLVHLCKINLPEIHIDQKLTPPPTMEYPAATILFKDIFPLIIAIALSMAIKVTGKWYELDLLNEEGEKKRTEAELQNLRQQLNPHFLFNTLNNIYSLIAISPEKAQSVVLDLSKLLRYVLYENNDEKVPLSHEIQFLVNYVELMRIRLTSDVKVDMNVDSVLNSKLKIAPMLFIPIVENAFKHGISPGKKSFISIEIRLEEDNKLICKILNSYFPKNENDYSGSGIGLENIRRRLEIIYPEKYAFINTVENDVYQTELIIQL</sequence>
<feature type="transmembrane region" description="Helical" evidence="1">
    <location>
        <begin position="76"/>
        <end position="98"/>
    </location>
</feature>
<evidence type="ECO:0000256" key="1">
    <source>
        <dbReference type="SAM" id="Phobius"/>
    </source>
</evidence>
<gene>
    <name evidence="3" type="ORF">TRIP_D310289</name>
</gene>
<accession>A0A653AD61</accession>
<feature type="transmembrane region" description="Helical" evidence="1">
    <location>
        <begin position="43"/>
        <end position="64"/>
    </location>
</feature>
<keyword evidence="3" id="KW-0808">Transferase</keyword>
<reference evidence="3" key="1">
    <citation type="submission" date="2018-07" db="EMBL/GenBank/DDBJ databases">
        <authorList>
            <consortium name="Genoscope - CEA"/>
            <person name="William W."/>
        </authorList>
    </citation>
    <scope>NUCLEOTIDE SEQUENCE</scope>
    <source>
        <strain evidence="3">IK1</strain>
    </source>
</reference>
<dbReference type="InterPro" id="IPR050640">
    <property type="entry name" value="Bact_2-comp_sensor_kinase"/>
</dbReference>
<dbReference type="InterPro" id="IPR010559">
    <property type="entry name" value="Sig_transdc_His_kin_internal"/>
</dbReference>
<evidence type="ECO:0000313" key="3">
    <source>
        <dbReference type="EMBL" id="VBB45894.1"/>
    </source>
</evidence>
<keyword evidence="1" id="KW-1133">Transmembrane helix</keyword>
<dbReference type="GO" id="GO:0016020">
    <property type="term" value="C:membrane"/>
    <property type="evidence" value="ECO:0007669"/>
    <property type="project" value="InterPro"/>
</dbReference>
<keyword evidence="1" id="KW-0472">Membrane</keyword>
<evidence type="ECO:0000259" key="2">
    <source>
        <dbReference type="Pfam" id="PF06580"/>
    </source>
</evidence>
<feature type="transmembrane region" description="Helical" evidence="1">
    <location>
        <begin position="118"/>
        <end position="138"/>
    </location>
</feature>
<keyword evidence="1" id="KW-0812">Transmembrane</keyword>
<dbReference type="AlphaFoldDB" id="A0A653AD61"/>
<name>A0A653AD61_9BACT</name>
<dbReference type="EMBL" id="UPXZ01000025">
    <property type="protein sequence ID" value="VBB45894.1"/>
    <property type="molecule type" value="Genomic_DNA"/>
</dbReference>